<accession>A0A2N9FCF5</accession>
<feature type="region of interest" description="Disordered" evidence="1">
    <location>
        <begin position="107"/>
        <end position="136"/>
    </location>
</feature>
<dbReference type="PANTHER" id="PTHR11439:SF461">
    <property type="entry name" value="OS10G0432200 PROTEIN"/>
    <property type="match status" value="1"/>
</dbReference>
<organism evidence="3">
    <name type="scientific">Fagus sylvatica</name>
    <name type="common">Beechnut</name>
    <dbReference type="NCBI Taxonomy" id="28930"/>
    <lineage>
        <taxon>Eukaryota</taxon>
        <taxon>Viridiplantae</taxon>
        <taxon>Streptophyta</taxon>
        <taxon>Embryophyta</taxon>
        <taxon>Tracheophyta</taxon>
        <taxon>Spermatophyta</taxon>
        <taxon>Magnoliopsida</taxon>
        <taxon>eudicotyledons</taxon>
        <taxon>Gunneridae</taxon>
        <taxon>Pentapetalae</taxon>
        <taxon>rosids</taxon>
        <taxon>fabids</taxon>
        <taxon>Fagales</taxon>
        <taxon>Fagaceae</taxon>
        <taxon>Fagus</taxon>
    </lineage>
</organism>
<dbReference type="AlphaFoldDB" id="A0A2N9FCF5"/>
<sequence length="529" mass="59638">MPLIVFQAQPFLIRLLTSAFLDLHLIINISDPLAQPVSSFFSLMNTTKSSLVLAFVASLVMVKLKKDIDVMILLLIAFVSPAMFSFELFPPSPEVSSSILQTESSDHFSESSSDMTPHSLPESPAPAPSEDPAPATTLRCSSRATMIEELDALSRNRTWDLVDLPPEKSVVGCKWVFKIKTRSNGSIERYKARLIAKGFTQEYDIDYEETFAPVAHLSSVRTLLTVAASRQWKLFQMDIKNAFLNGDLSEEVYMQPPPGLSHPPDKVCRFRRALYGLKQAPRDWFAKFSSTVSRLELEDFLSQNFEMKDLGHLSYFLGFEITSSDDGFYLIQVKYSSDLLSRAGLTDHKIVDTPIELNARLTASSGELLPDPTLYRQLVGGLVYLRVTRPDISYTVHQVSQFMSAPQSTYYAAVLRILRYLKGTLFHGLHFSAQSPLILRTYSNADWDLGMSTSSATPIYCDNRNAIQIAGNDVFHKRTKHIEIDCHLVRHHLLQSSLQLISVSFHDQLADIFTKSHPTRRFRDLVSKL</sequence>
<feature type="domain" description="Reverse transcriptase Ty1/copia-type" evidence="2">
    <location>
        <begin position="156"/>
        <end position="298"/>
    </location>
</feature>
<dbReference type="SUPFAM" id="SSF56672">
    <property type="entry name" value="DNA/RNA polymerases"/>
    <property type="match status" value="1"/>
</dbReference>
<reference evidence="3" key="1">
    <citation type="submission" date="2018-02" db="EMBL/GenBank/DDBJ databases">
        <authorList>
            <person name="Cohen D.B."/>
            <person name="Kent A.D."/>
        </authorList>
    </citation>
    <scope>NUCLEOTIDE SEQUENCE</scope>
</reference>
<dbReference type="InterPro" id="IPR013103">
    <property type="entry name" value="RVT_2"/>
</dbReference>
<dbReference type="EMBL" id="OIVN01000739">
    <property type="protein sequence ID" value="SPC84883.1"/>
    <property type="molecule type" value="Genomic_DNA"/>
</dbReference>
<gene>
    <name evidence="3" type="ORF">FSB_LOCUS12765</name>
</gene>
<dbReference type="PANTHER" id="PTHR11439">
    <property type="entry name" value="GAG-POL-RELATED RETROTRANSPOSON"/>
    <property type="match status" value="1"/>
</dbReference>
<dbReference type="CDD" id="cd09272">
    <property type="entry name" value="RNase_HI_RT_Ty1"/>
    <property type="match status" value="1"/>
</dbReference>
<evidence type="ECO:0000259" key="2">
    <source>
        <dbReference type="Pfam" id="PF07727"/>
    </source>
</evidence>
<dbReference type="InterPro" id="IPR043502">
    <property type="entry name" value="DNA/RNA_pol_sf"/>
</dbReference>
<dbReference type="Pfam" id="PF07727">
    <property type="entry name" value="RVT_2"/>
    <property type="match status" value="1"/>
</dbReference>
<protein>
    <recommendedName>
        <fullName evidence="2">Reverse transcriptase Ty1/copia-type domain-containing protein</fullName>
    </recommendedName>
</protein>
<evidence type="ECO:0000256" key="1">
    <source>
        <dbReference type="SAM" id="MobiDB-lite"/>
    </source>
</evidence>
<name>A0A2N9FCF5_FAGSY</name>
<evidence type="ECO:0000313" key="3">
    <source>
        <dbReference type="EMBL" id="SPC84883.1"/>
    </source>
</evidence>
<proteinExistence type="predicted"/>